<evidence type="ECO:0008006" key="15">
    <source>
        <dbReference type="Google" id="ProtNLM"/>
    </source>
</evidence>
<protein>
    <recommendedName>
        <fullName evidence="15">Mitochondrial carrier protein</fullName>
    </recommendedName>
</protein>
<dbReference type="InterPro" id="IPR018108">
    <property type="entry name" value="MCP_transmembrane"/>
</dbReference>
<dbReference type="GeneID" id="5544175"/>
<feature type="compositionally biased region" description="Polar residues" evidence="11">
    <location>
        <begin position="7"/>
        <end position="27"/>
    </location>
</feature>
<evidence type="ECO:0000256" key="2">
    <source>
        <dbReference type="ARBA" id="ARBA00006375"/>
    </source>
</evidence>
<keyword evidence="14" id="KW-1185">Reference proteome</keyword>
<evidence type="ECO:0000256" key="7">
    <source>
        <dbReference type="ARBA" id="ARBA00023128"/>
    </source>
</evidence>
<name>A7TNW8_VANPO</name>
<evidence type="ECO:0000256" key="1">
    <source>
        <dbReference type="ARBA" id="ARBA00004225"/>
    </source>
</evidence>
<dbReference type="PANTHER" id="PTHR45624">
    <property type="entry name" value="MITOCHONDRIAL BASIC AMINO ACIDS TRANSPORTER-RELATED"/>
    <property type="match status" value="1"/>
</dbReference>
<dbReference type="OrthoDB" id="3364892at2759"/>
<dbReference type="STRING" id="436907.A7TNW8"/>
<dbReference type="InterPro" id="IPR023395">
    <property type="entry name" value="MCP_dom_sf"/>
</dbReference>
<dbReference type="PANTHER" id="PTHR45624:SF26">
    <property type="entry name" value="CARRIER PROTEIN, PUTATIVE (AFU_ORTHOLOGUE AFUA_1G07710)-RELATED"/>
    <property type="match status" value="1"/>
</dbReference>
<evidence type="ECO:0000256" key="6">
    <source>
        <dbReference type="ARBA" id="ARBA00022989"/>
    </source>
</evidence>
<dbReference type="Gene3D" id="1.50.40.10">
    <property type="entry name" value="Mitochondrial carrier domain"/>
    <property type="match status" value="1"/>
</dbReference>
<dbReference type="HOGENOM" id="CLU_034486_0_0_1"/>
<dbReference type="GO" id="GO:0022857">
    <property type="term" value="F:transmembrane transporter activity"/>
    <property type="evidence" value="ECO:0007669"/>
    <property type="project" value="TreeGrafter"/>
</dbReference>
<reference evidence="13 14" key="1">
    <citation type="journal article" date="2007" name="Proc. Natl. Acad. Sci. U.S.A.">
        <title>Independent sorting-out of thousands of duplicated gene pairs in two yeast species descended from a whole-genome duplication.</title>
        <authorList>
            <person name="Scannell D.R."/>
            <person name="Frank A.C."/>
            <person name="Conant G.C."/>
            <person name="Byrne K.P."/>
            <person name="Woolfit M."/>
            <person name="Wolfe K.H."/>
        </authorList>
    </citation>
    <scope>NUCLEOTIDE SEQUENCE [LARGE SCALE GENOMIC DNA]</scope>
    <source>
        <strain evidence="14">ATCC 22028 / DSM 70294 / BCRC 21397 / CBS 2163 / NBRC 10782 / NRRL Y-8283 / UCD 57-17</strain>
    </source>
</reference>
<dbReference type="PROSITE" id="PS50920">
    <property type="entry name" value="SOLCAR"/>
    <property type="match status" value="1"/>
</dbReference>
<comment type="subcellular location">
    <subcellularLocation>
        <location evidence="1">Mitochondrion membrane</location>
        <topology evidence="1">Multi-pass membrane protein</topology>
    </subcellularLocation>
</comment>
<keyword evidence="8 9" id="KW-0472">Membrane</keyword>
<evidence type="ECO:0000256" key="3">
    <source>
        <dbReference type="ARBA" id="ARBA00022448"/>
    </source>
</evidence>
<dbReference type="EMBL" id="DS480435">
    <property type="protein sequence ID" value="EDO16051.1"/>
    <property type="molecule type" value="Genomic_DNA"/>
</dbReference>
<proteinExistence type="inferred from homology"/>
<dbReference type="Proteomes" id="UP000000267">
    <property type="component" value="Unassembled WGS sequence"/>
</dbReference>
<organism evidence="14">
    <name type="scientific">Vanderwaltozyma polyspora (strain ATCC 22028 / DSM 70294 / BCRC 21397 / CBS 2163 / NBRC 10782 / NRRL Y-8283 / UCD 57-17)</name>
    <name type="common">Kluyveromyces polysporus</name>
    <dbReference type="NCBI Taxonomy" id="436907"/>
    <lineage>
        <taxon>Eukaryota</taxon>
        <taxon>Fungi</taxon>
        <taxon>Dikarya</taxon>
        <taxon>Ascomycota</taxon>
        <taxon>Saccharomycotina</taxon>
        <taxon>Saccharomycetes</taxon>
        <taxon>Saccharomycetales</taxon>
        <taxon>Saccharomycetaceae</taxon>
        <taxon>Vanderwaltozyma</taxon>
    </lineage>
</organism>
<evidence type="ECO:0000256" key="11">
    <source>
        <dbReference type="SAM" id="MobiDB-lite"/>
    </source>
</evidence>
<evidence type="ECO:0000313" key="13">
    <source>
        <dbReference type="EMBL" id="EDO16051.1"/>
    </source>
</evidence>
<dbReference type="KEGG" id="vpo:Kpol_1067p23"/>
<gene>
    <name evidence="13" type="ORF">Kpol_1067p23</name>
</gene>
<feature type="transmembrane region" description="Helical" evidence="12">
    <location>
        <begin position="288"/>
        <end position="308"/>
    </location>
</feature>
<feature type="region of interest" description="Disordered" evidence="11">
    <location>
        <begin position="1"/>
        <end position="27"/>
    </location>
</feature>
<accession>A7TNW8</accession>
<evidence type="ECO:0000256" key="8">
    <source>
        <dbReference type="ARBA" id="ARBA00023136"/>
    </source>
</evidence>
<dbReference type="PhylomeDB" id="A7TNW8"/>
<keyword evidence="5" id="KW-0677">Repeat</keyword>
<dbReference type="OMA" id="WISRAFI"/>
<feature type="repeat" description="Solcar" evidence="9">
    <location>
        <begin position="155"/>
        <end position="244"/>
    </location>
</feature>
<evidence type="ECO:0000256" key="5">
    <source>
        <dbReference type="ARBA" id="ARBA00022737"/>
    </source>
</evidence>
<keyword evidence="7" id="KW-0496">Mitochondrion</keyword>
<sequence>MTELDDNSITTTNSDVSNAVVSPKGTSSSTIIGALTAGGRSMVYQITSFYLRTPVKLFKPARFEYHHYLKTILNGEKTDKPQYPKQRYKSLVQNSSIGILTQALNKYGWKVIPDRVLPPLLINSATGVILYSTYLNTLSYLSSVEPSKDVEQISHNTINIFASGWLAGAAQALVSTPFDAIYTRSTTAEIFESVHKYKNLWNFGLEKLKEIGLVGCYSGFTLALIKESLSYAIYFTTFEVMKGNICQRFVVFLENYRGFKSKLNNLISFKDDTCIDQNTLVSDREKKWISRAFIFAGGVTAAFFLQVIQYPLTKIQKIHFSRLEAFDIYNKSLLKNPNSFENYFQKSTNSLIRGNKNTKLPHLPPFRIYLNSYIDTLLHIHFIHKNTNDLVRWLYKGFTRKTLAVIPGTTAGLLLLDYMKTSLENEQSNS</sequence>
<keyword evidence="3 10" id="KW-0813">Transport</keyword>
<dbReference type="InterPro" id="IPR050567">
    <property type="entry name" value="Mitochondrial_Carrier"/>
</dbReference>
<evidence type="ECO:0000256" key="9">
    <source>
        <dbReference type="PROSITE-ProRule" id="PRU00282"/>
    </source>
</evidence>
<evidence type="ECO:0000313" key="14">
    <source>
        <dbReference type="Proteomes" id="UP000000267"/>
    </source>
</evidence>
<dbReference type="eggNOG" id="ENOG502QWM5">
    <property type="taxonomic scope" value="Eukaryota"/>
</dbReference>
<dbReference type="AlphaFoldDB" id="A7TNW8"/>
<dbReference type="SUPFAM" id="SSF103506">
    <property type="entry name" value="Mitochondrial carrier"/>
    <property type="match status" value="1"/>
</dbReference>
<keyword evidence="6 12" id="KW-1133">Transmembrane helix</keyword>
<comment type="similarity">
    <text evidence="2 10">Belongs to the mitochondrial carrier (TC 2.A.29) family.</text>
</comment>
<evidence type="ECO:0000256" key="4">
    <source>
        <dbReference type="ARBA" id="ARBA00022692"/>
    </source>
</evidence>
<dbReference type="RefSeq" id="XP_001643909.1">
    <property type="nucleotide sequence ID" value="XM_001643859.1"/>
</dbReference>
<evidence type="ECO:0000256" key="12">
    <source>
        <dbReference type="SAM" id="Phobius"/>
    </source>
</evidence>
<dbReference type="InParanoid" id="A7TNW8"/>
<evidence type="ECO:0000256" key="10">
    <source>
        <dbReference type="RuleBase" id="RU000488"/>
    </source>
</evidence>
<dbReference type="Pfam" id="PF00153">
    <property type="entry name" value="Mito_carr"/>
    <property type="match status" value="1"/>
</dbReference>
<dbReference type="GO" id="GO:0031966">
    <property type="term" value="C:mitochondrial membrane"/>
    <property type="evidence" value="ECO:0007669"/>
    <property type="project" value="UniProtKB-SubCell"/>
</dbReference>
<keyword evidence="4 9" id="KW-0812">Transmembrane</keyword>